<name>A0A6G3MEZ4_HENSL</name>
<evidence type="ECO:0000256" key="1">
    <source>
        <dbReference type="SAM" id="MobiDB-lite"/>
    </source>
</evidence>
<dbReference type="EMBL" id="GHBP01001102">
    <property type="protein sequence ID" value="NDJ92605.1"/>
    <property type="molecule type" value="Transcribed_RNA"/>
</dbReference>
<sequence length="387" mass="44250">MSGMGYIQAIKFFAGKSLDLAHFGRLLYWYKASIKQYTKTVYEKNSQSFKSFDDIDCSGRHFMVTGATSDIGQTICEYIVKKEGTTLHAVCHEKISSEALSQKLKPITCSKSNLIFHVVDLSEPLQVQKFINDFIRGKKPLNVFIHCASILNKCEMMNSNNLETGFALNVIGTYLFLTHFPGYMTMNTESKIKNRFISCACGDVFTVNIHAKNPELKNYPFKPLLHFSHQKKQSAFQTQYFSNKYPAVQFSIACPGWVDTVGWKNKYSNFIWLNKTELRTPAQGADTLLWLAISDEAILFKSGEFFLDRKIINLSYFHIPNTIKELIAPMYFTEMDNIVDKCLSSSGKAENLPILQKNHEESQTKESEKKTQEPEQERESKQITKST</sequence>
<dbReference type="PANTHER" id="PTHR44656:SF7">
    <property type="entry name" value="DEHYDROGENASE_REDUCTASE SDR FAMILY MEMBER 12"/>
    <property type="match status" value="1"/>
</dbReference>
<reference evidence="2" key="1">
    <citation type="submission" date="2018-11" db="EMBL/GenBank/DDBJ databases">
        <title>Henneguya salminicola genome and transcriptome.</title>
        <authorList>
            <person name="Yahalomi D."/>
            <person name="Atkinson S.D."/>
            <person name="Neuhof M."/>
            <person name="Chang E.S."/>
            <person name="Philippe H."/>
            <person name="Cartwright P."/>
            <person name="Bartholomew J.L."/>
            <person name="Huchon D."/>
        </authorList>
    </citation>
    <scope>NUCLEOTIDE SEQUENCE</scope>
    <source>
        <strain evidence="2">Hz1</strain>
        <tissue evidence="2">Whole</tissue>
    </source>
</reference>
<accession>A0A6G3MEZ4</accession>
<feature type="region of interest" description="Disordered" evidence="1">
    <location>
        <begin position="353"/>
        <end position="387"/>
    </location>
</feature>
<dbReference type="InterPro" id="IPR036291">
    <property type="entry name" value="NAD(P)-bd_dom_sf"/>
</dbReference>
<protein>
    <submittedName>
        <fullName evidence="2">Dehydrogenase/reductase SDR family member 12 (Trinotate prediction)</fullName>
    </submittedName>
</protein>
<dbReference type="Gene3D" id="3.40.50.720">
    <property type="entry name" value="NAD(P)-binding Rossmann-like Domain"/>
    <property type="match status" value="1"/>
</dbReference>
<dbReference type="AlphaFoldDB" id="A0A6G3MEZ4"/>
<dbReference type="PANTHER" id="PTHR44656">
    <property type="entry name" value="DEHYDROGENASE/REDUCTASE SDR FAMILY MEMBER 12"/>
    <property type="match status" value="1"/>
</dbReference>
<evidence type="ECO:0000313" key="2">
    <source>
        <dbReference type="EMBL" id="NDJ92605.1"/>
    </source>
</evidence>
<dbReference type="InterPro" id="IPR052992">
    <property type="entry name" value="SDR_member_12"/>
</dbReference>
<proteinExistence type="predicted"/>
<dbReference type="InterPro" id="IPR002347">
    <property type="entry name" value="SDR_fam"/>
</dbReference>
<organism evidence="2">
    <name type="scientific">Henneguya salminicola</name>
    <name type="common">Myxosporean</name>
    <dbReference type="NCBI Taxonomy" id="69463"/>
    <lineage>
        <taxon>Eukaryota</taxon>
        <taxon>Metazoa</taxon>
        <taxon>Cnidaria</taxon>
        <taxon>Myxozoa</taxon>
        <taxon>Myxosporea</taxon>
        <taxon>Bivalvulida</taxon>
        <taxon>Platysporina</taxon>
        <taxon>Myxobolidae</taxon>
        <taxon>Henneguya</taxon>
    </lineage>
</organism>
<dbReference type="Pfam" id="PF00106">
    <property type="entry name" value="adh_short"/>
    <property type="match status" value="1"/>
</dbReference>
<dbReference type="SUPFAM" id="SSF51735">
    <property type="entry name" value="NAD(P)-binding Rossmann-fold domains"/>
    <property type="match status" value="1"/>
</dbReference>
<feature type="compositionally biased region" description="Basic and acidic residues" evidence="1">
    <location>
        <begin position="357"/>
        <end position="387"/>
    </location>
</feature>